<accession>A0A146JZY9</accession>
<dbReference type="EMBL" id="GDID01006519">
    <property type="protein sequence ID" value="JAP90087.1"/>
    <property type="molecule type" value="Transcribed_RNA"/>
</dbReference>
<organism evidence="1">
    <name type="scientific">Trepomonas sp. PC1</name>
    <dbReference type="NCBI Taxonomy" id="1076344"/>
    <lineage>
        <taxon>Eukaryota</taxon>
        <taxon>Metamonada</taxon>
        <taxon>Diplomonadida</taxon>
        <taxon>Hexamitidae</taxon>
        <taxon>Hexamitinae</taxon>
        <taxon>Trepomonas</taxon>
    </lineage>
</organism>
<sequence length="628" mass="72649">KYSENKNSLEPIAHSCQNGNLNSLGDDLFILYLREPIETLMINSKNLKAIVASELAYLQSLKQLIFATCPVGEVEFKTKNDEPILYSKLSLQKVVIKSELQFPFLEQLLDTQAQFEFCGDQYKSMNGSFKALADNSFRTAQQLAGLRENSDNQMVCEFVPTVKSLQFFDDQYNMMTNQLVVKTDQESVIQFKEDGRTSVLKGFDQNLLKEVLKFNKEYIHFEFDLSSWEKHFILQHGQNLKEFSCMKQQYEPIMIAKDGVVLQEFEKFEVHYLKNSFRYQQAKFATDDDIDLDTLKTVVDKFFDLKQLDSHNLQCALHNNQLSSTQSQNEVVLMFYELVNFDVSELFLAEMPTKEQIQSLSSRIPSLKRVNVDGLWYILQEKLLQTNTMCFVDAFPHCDVVNYLNVKCRSEDVLQVKEFVLQQPKLQKLQIGSYKFDVVKQKLKPLQQISVLQSETLKEVISGLEFVEFADFPTKTEIQKYTALKGFVVKNVKFYFQENGLQKKATVMGEIADENELFDAITELEILKYDTLSWVWLFKNLKKVLFAEAPPLELIPPLKMKGLEIHVENGLSVAEKIEFKKLADAGAQVYVKGKRVQGLLQDQVEKLVQIIDMQEKRIKELEEKLAKK</sequence>
<reference evidence="1" key="1">
    <citation type="submission" date="2015-07" db="EMBL/GenBank/DDBJ databases">
        <title>Adaptation to a free-living lifestyle via gene acquisitions in the diplomonad Trepomonas sp. PC1.</title>
        <authorList>
            <person name="Xu F."/>
            <person name="Jerlstrom-Hultqvist J."/>
            <person name="Kolisko M."/>
            <person name="Simpson A.G.B."/>
            <person name="Roger A.J."/>
            <person name="Svard S.G."/>
            <person name="Andersson J.O."/>
        </authorList>
    </citation>
    <scope>NUCLEOTIDE SEQUENCE</scope>
    <source>
        <strain evidence="1">PC1</strain>
    </source>
</reference>
<gene>
    <name evidence="1" type="ORF">TPC1_30418</name>
</gene>
<evidence type="ECO:0000313" key="1">
    <source>
        <dbReference type="EMBL" id="JAP90087.1"/>
    </source>
</evidence>
<dbReference type="AlphaFoldDB" id="A0A146JZY9"/>
<proteinExistence type="predicted"/>
<name>A0A146JZY9_9EUKA</name>
<feature type="non-terminal residue" evidence="1">
    <location>
        <position position="1"/>
    </location>
</feature>
<protein>
    <submittedName>
        <fullName evidence="1">Uncharacterized protein</fullName>
    </submittedName>
</protein>